<evidence type="ECO:0000313" key="3">
    <source>
        <dbReference type="Proteomes" id="UP000015520"/>
    </source>
</evidence>
<dbReference type="Proteomes" id="UP000015520">
    <property type="component" value="Unassembled WGS sequence"/>
</dbReference>
<dbReference type="eggNOG" id="ENOG5031B1K">
    <property type="taxonomic scope" value="Bacteria"/>
</dbReference>
<keyword evidence="1" id="KW-1133">Transmembrane helix</keyword>
<feature type="transmembrane region" description="Helical" evidence="1">
    <location>
        <begin position="9"/>
        <end position="28"/>
    </location>
</feature>
<dbReference type="AlphaFoldDB" id="T0JQW7"/>
<accession>T0JQW7</accession>
<keyword evidence="1" id="KW-0812">Transmembrane</keyword>
<gene>
    <name evidence="2" type="ORF">M947_07015</name>
</gene>
<keyword evidence="3" id="KW-1185">Reference proteome</keyword>
<proteinExistence type="predicted"/>
<sequence length="76" mass="9051">MIKILKQELIIFTALLTFLILIMHPDMLSDPTVRLAAMQQKENYTHPLLYTFFVYLILFFLRAVISLVTRFFKIDK</sequence>
<comment type="caution">
    <text evidence="2">The sequence shown here is derived from an EMBL/GenBank/DDBJ whole genome shotgun (WGS) entry which is preliminary data.</text>
</comment>
<organism evidence="2 3">
    <name type="scientific">Sulfurimonas hongkongensis</name>
    <dbReference type="NCBI Taxonomy" id="1172190"/>
    <lineage>
        <taxon>Bacteria</taxon>
        <taxon>Pseudomonadati</taxon>
        <taxon>Campylobacterota</taxon>
        <taxon>Epsilonproteobacteria</taxon>
        <taxon>Campylobacterales</taxon>
        <taxon>Sulfurimonadaceae</taxon>
        <taxon>Sulfurimonas</taxon>
    </lineage>
</organism>
<feature type="transmembrane region" description="Helical" evidence="1">
    <location>
        <begin position="48"/>
        <end position="72"/>
    </location>
</feature>
<evidence type="ECO:0000313" key="2">
    <source>
        <dbReference type="EMBL" id="EQB39222.1"/>
    </source>
</evidence>
<name>T0JQW7_9BACT</name>
<protein>
    <submittedName>
        <fullName evidence="2">Uncharacterized protein</fullName>
    </submittedName>
</protein>
<reference evidence="2 3" key="1">
    <citation type="submission" date="2013-07" db="EMBL/GenBank/DDBJ databases">
        <title>Sulfurimonas hongkongensis AST-10 Genome Sequencing.</title>
        <authorList>
            <person name="Cai L."/>
            <person name="Zhang T."/>
        </authorList>
    </citation>
    <scope>NUCLEOTIDE SEQUENCE [LARGE SCALE GENOMIC DNA]</scope>
    <source>
        <strain evidence="2 3">AST-10</strain>
    </source>
</reference>
<evidence type="ECO:0000256" key="1">
    <source>
        <dbReference type="SAM" id="Phobius"/>
    </source>
</evidence>
<keyword evidence="1" id="KW-0472">Membrane</keyword>
<dbReference type="EMBL" id="AUPZ01000009">
    <property type="protein sequence ID" value="EQB39222.1"/>
    <property type="molecule type" value="Genomic_DNA"/>
</dbReference>